<keyword evidence="4 14" id="KW-1134">Transmembrane beta strand</keyword>
<dbReference type="AlphaFoldDB" id="A0A2G8RIX7"/>
<evidence type="ECO:0000256" key="3">
    <source>
        <dbReference type="ARBA" id="ARBA00022448"/>
    </source>
</evidence>
<evidence type="ECO:0000313" key="19">
    <source>
        <dbReference type="EMBL" id="PIL21519.1"/>
    </source>
</evidence>
<keyword evidence="13 14" id="KW-0998">Cell outer membrane</keyword>
<comment type="caution">
    <text evidence="19">The sequence shown here is derived from an EMBL/GenBank/DDBJ whole genome shotgun (WGS) entry which is preliminary data.</text>
</comment>
<feature type="domain" description="TonB-dependent receptor plug" evidence="18">
    <location>
        <begin position="74"/>
        <end position="176"/>
    </location>
</feature>
<keyword evidence="5" id="KW-0410">Iron transport</keyword>
<evidence type="ECO:0000256" key="11">
    <source>
        <dbReference type="ARBA" id="ARBA00023136"/>
    </source>
</evidence>
<dbReference type="InterPro" id="IPR012910">
    <property type="entry name" value="Plug_dom"/>
</dbReference>
<gene>
    <name evidence="19" type="ORF">P775_03910</name>
</gene>
<keyword evidence="10 15" id="KW-0798">TonB box</keyword>
<evidence type="ECO:0000256" key="4">
    <source>
        <dbReference type="ARBA" id="ARBA00022452"/>
    </source>
</evidence>
<evidence type="ECO:0000256" key="8">
    <source>
        <dbReference type="ARBA" id="ARBA00023004"/>
    </source>
</evidence>
<dbReference type="NCBIfam" id="TIGR01783">
    <property type="entry name" value="TonB-siderophor"/>
    <property type="match status" value="1"/>
</dbReference>
<dbReference type="GO" id="GO:0038023">
    <property type="term" value="F:signaling receptor activity"/>
    <property type="evidence" value="ECO:0007669"/>
    <property type="project" value="InterPro"/>
</dbReference>
<keyword evidence="7 16" id="KW-0732">Signal</keyword>
<keyword evidence="20" id="KW-1185">Reference proteome</keyword>
<comment type="subcellular location">
    <subcellularLocation>
        <location evidence="1 14">Cell outer membrane</location>
        <topology evidence="1 14">Multi-pass membrane protein</topology>
    </subcellularLocation>
</comment>
<dbReference type="Proteomes" id="UP000231259">
    <property type="component" value="Unassembled WGS sequence"/>
</dbReference>
<evidence type="ECO:0000256" key="16">
    <source>
        <dbReference type="SAM" id="SignalP"/>
    </source>
</evidence>
<evidence type="ECO:0000256" key="15">
    <source>
        <dbReference type="RuleBase" id="RU003357"/>
    </source>
</evidence>
<dbReference type="InterPro" id="IPR036942">
    <property type="entry name" value="Beta-barrel_TonB_sf"/>
</dbReference>
<evidence type="ECO:0000256" key="1">
    <source>
        <dbReference type="ARBA" id="ARBA00004571"/>
    </source>
</evidence>
<sequence length="713" mass="77221">MTEYSQNTSAPIGRMTLTALLMMSAAPGALAQSANETFELEAIVLQYQEDATGPVNGDKNPPTVTGSKVPLVLSEIPQSVSVLGREEIDRFSSSRVSEALRYTAGVSTDVFGDDDDYDWLRIRGFQADQTGIYLDNAQNLAFAFGSFFIDPYTLERIEVLRGPSSSLYGGSNPGGIVNYVSKRPGGRVRELTFGANDATGAWTEFDFGDDLSNERSYRLTGRLEGGDKYDDLNNGFRGTLAPSFKFTTDGGTDVTLLANIHYADEQHNGSSFLPYEGTVESTPEFGYIDPNANFSDSDWDSYSRKQASVSAIVEREMDNGFTFTGIGRLGVAHIEERYYYPFGYAGYSTTPTDADGTLSLIAFEHDTQVRTAQTDLRYYGTVDAGTVSHDMLFGLDARYYWLDETQASGIGTNSVVDPSNPGTPVLGAPYQDAVTTQSQIGLYFQDQMRWGGGWIGTVNLRHDFVWTEQDGSGAFSRNDSETSYRAALAYETTSGLTPYASFSSFFNPLAASPSSGVSKPETGQQIELGLKWAPQGNNFSLSAAAFQIEQENVVTGISPNQSQIGEVRSRGFEVEGKYDFGNGLTLAGAATFLDLEVTKDSNSAIVGKAPTLNPKQELSLFAQHAFVGDLEGLSVGLGVRYRGESYADPANTLKVPSSTAYDLAASYAFDNGFVGNLSVTNLTDERYVTGCQTAYVCSYGSGREISISVTSRF</sequence>
<dbReference type="InterPro" id="IPR000531">
    <property type="entry name" value="Beta-barrel_TonB"/>
</dbReference>
<reference evidence="19 20" key="1">
    <citation type="submission" date="2013-09" db="EMBL/GenBank/DDBJ databases">
        <title>Genome sequencing of Phaeobacter antarcticus sp. nov. SM1211.</title>
        <authorList>
            <person name="Zhang X.-Y."/>
            <person name="Liu C."/>
            <person name="Chen X.-L."/>
            <person name="Xie B.-B."/>
            <person name="Qin Q.-L."/>
            <person name="Rong J.-C."/>
            <person name="Zhang Y.-Z."/>
        </authorList>
    </citation>
    <scope>NUCLEOTIDE SEQUENCE [LARGE SCALE GENOMIC DNA]</scope>
    <source>
        <strain evidence="19 20">SM1211</strain>
    </source>
</reference>
<dbReference type="Pfam" id="PF07715">
    <property type="entry name" value="Plug"/>
    <property type="match status" value="1"/>
</dbReference>
<dbReference type="RefSeq" id="WP_245875553.1">
    <property type="nucleotide sequence ID" value="NZ_AWWI01000033.1"/>
</dbReference>
<evidence type="ECO:0000256" key="14">
    <source>
        <dbReference type="PROSITE-ProRule" id="PRU01360"/>
    </source>
</evidence>
<dbReference type="InterPro" id="IPR037066">
    <property type="entry name" value="Plug_dom_sf"/>
</dbReference>
<dbReference type="InterPro" id="IPR010105">
    <property type="entry name" value="TonB_sidphr_rcpt"/>
</dbReference>
<keyword evidence="8" id="KW-0408">Iron</keyword>
<dbReference type="PANTHER" id="PTHR32552:SF68">
    <property type="entry name" value="FERRICHROME OUTER MEMBRANE TRANSPORTER_PHAGE RECEPTOR"/>
    <property type="match status" value="1"/>
</dbReference>
<evidence type="ECO:0000256" key="10">
    <source>
        <dbReference type="ARBA" id="ARBA00023077"/>
    </source>
</evidence>
<dbReference type="Pfam" id="PF00593">
    <property type="entry name" value="TonB_dep_Rec_b-barrel"/>
    <property type="match status" value="1"/>
</dbReference>
<keyword evidence="11 14" id="KW-0472">Membrane</keyword>
<name>A0A2G8RIX7_9RHOB</name>
<evidence type="ECO:0008006" key="21">
    <source>
        <dbReference type="Google" id="ProtNLM"/>
    </source>
</evidence>
<protein>
    <recommendedName>
        <fullName evidence="21">Ferrichrome-iron receptor</fullName>
    </recommendedName>
</protein>
<dbReference type="GO" id="GO:0009279">
    <property type="term" value="C:cell outer membrane"/>
    <property type="evidence" value="ECO:0007669"/>
    <property type="project" value="UniProtKB-SubCell"/>
</dbReference>
<evidence type="ECO:0000256" key="7">
    <source>
        <dbReference type="ARBA" id="ARBA00022729"/>
    </source>
</evidence>
<feature type="signal peptide" evidence="16">
    <location>
        <begin position="1"/>
        <end position="31"/>
    </location>
</feature>
<dbReference type="SUPFAM" id="SSF56935">
    <property type="entry name" value="Porins"/>
    <property type="match status" value="1"/>
</dbReference>
<dbReference type="EMBL" id="AWWI01000033">
    <property type="protein sequence ID" value="PIL21519.1"/>
    <property type="molecule type" value="Genomic_DNA"/>
</dbReference>
<feature type="chain" id="PRO_5013742013" description="Ferrichrome-iron receptor" evidence="16">
    <location>
        <begin position="32"/>
        <end position="713"/>
    </location>
</feature>
<accession>A0A2G8RIX7</accession>
<dbReference type="GO" id="GO:0015891">
    <property type="term" value="P:siderophore transport"/>
    <property type="evidence" value="ECO:0007669"/>
    <property type="project" value="InterPro"/>
</dbReference>
<evidence type="ECO:0000256" key="9">
    <source>
        <dbReference type="ARBA" id="ARBA00023065"/>
    </source>
</evidence>
<dbReference type="Gene3D" id="2.40.170.20">
    <property type="entry name" value="TonB-dependent receptor, beta-barrel domain"/>
    <property type="match status" value="1"/>
</dbReference>
<dbReference type="CDD" id="cd01347">
    <property type="entry name" value="ligand_gated_channel"/>
    <property type="match status" value="1"/>
</dbReference>
<dbReference type="Gene3D" id="2.170.130.10">
    <property type="entry name" value="TonB-dependent receptor, plug domain"/>
    <property type="match status" value="1"/>
</dbReference>
<evidence type="ECO:0000259" key="17">
    <source>
        <dbReference type="Pfam" id="PF00593"/>
    </source>
</evidence>
<evidence type="ECO:0000259" key="18">
    <source>
        <dbReference type="Pfam" id="PF07715"/>
    </source>
</evidence>
<organism evidence="19 20">
    <name type="scientific">Puniceibacterium antarcticum</name>
    <dbReference type="NCBI Taxonomy" id="1206336"/>
    <lineage>
        <taxon>Bacteria</taxon>
        <taxon>Pseudomonadati</taxon>
        <taxon>Pseudomonadota</taxon>
        <taxon>Alphaproteobacteria</taxon>
        <taxon>Rhodobacterales</taxon>
        <taxon>Paracoccaceae</taxon>
        <taxon>Puniceibacterium</taxon>
    </lineage>
</organism>
<evidence type="ECO:0000256" key="2">
    <source>
        <dbReference type="ARBA" id="ARBA00009810"/>
    </source>
</evidence>
<evidence type="ECO:0000256" key="5">
    <source>
        <dbReference type="ARBA" id="ARBA00022496"/>
    </source>
</evidence>
<feature type="domain" description="TonB-dependent receptor-like beta-barrel" evidence="17">
    <location>
        <begin position="248"/>
        <end position="682"/>
    </location>
</feature>
<dbReference type="PANTHER" id="PTHR32552">
    <property type="entry name" value="FERRICHROME IRON RECEPTOR-RELATED"/>
    <property type="match status" value="1"/>
</dbReference>
<keyword evidence="3 14" id="KW-0813">Transport</keyword>
<keyword evidence="9" id="KW-0406">Ion transport</keyword>
<evidence type="ECO:0000256" key="13">
    <source>
        <dbReference type="ARBA" id="ARBA00023237"/>
    </source>
</evidence>
<dbReference type="PROSITE" id="PS52016">
    <property type="entry name" value="TONB_DEPENDENT_REC_3"/>
    <property type="match status" value="1"/>
</dbReference>
<evidence type="ECO:0000313" key="20">
    <source>
        <dbReference type="Proteomes" id="UP000231259"/>
    </source>
</evidence>
<proteinExistence type="inferred from homology"/>
<evidence type="ECO:0000256" key="6">
    <source>
        <dbReference type="ARBA" id="ARBA00022692"/>
    </source>
</evidence>
<dbReference type="InterPro" id="IPR039426">
    <property type="entry name" value="TonB-dep_rcpt-like"/>
</dbReference>
<keyword evidence="12" id="KW-0675">Receptor</keyword>
<comment type="similarity">
    <text evidence="2 14 15">Belongs to the TonB-dependent receptor family.</text>
</comment>
<keyword evidence="6 14" id="KW-0812">Transmembrane</keyword>
<dbReference type="GO" id="GO:0015344">
    <property type="term" value="F:siderophore uptake transmembrane transporter activity"/>
    <property type="evidence" value="ECO:0007669"/>
    <property type="project" value="TreeGrafter"/>
</dbReference>
<evidence type="ECO:0000256" key="12">
    <source>
        <dbReference type="ARBA" id="ARBA00023170"/>
    </source>
</evidence>